<evidence type="ECO:0000256" key="5">
    <source>
        <dbReference type="ARBA" id="ARBA00022692"/>
    </source>
</evidence>
<evidence type="ECO:0000259" key="12">
    <source>
        <dbReference type="Pfam" id="PF04678"/>
    </source>
</evidence>
<feature type="transmembrane region" description="Helical" evidence="11">
    <location>
        <begin position="221"/>
        <end position="241"/>
    </location>
</feature>
<dbReference type="GO" id="GO:0015292">
    <property type="term" value="F:uniporter activity"/>
    <property type="evidence" value="ECO:0007669"/>
    <property type="project" value="TreeGrafter"/>
</dbReference>
<dbReference type="Pfam" id="PF04678">
    <property type="entry name" value="MCU"/>
    <property type="match status" value="1"/>
</dbReference>
<dbReference type="InterPro" id="IPR039055">
    <property type="entry name" value="MCU_fam"/>
</dbReference>
<feature type="domain" description="Calcium uniporter protein C-terminal" evidence="12">
    <location>
        <begin position="152"/>
        <end position="305"/>
    </location>
</feature>
<dbReference type="PANTHER" id="PTHR13462:SF53">
    <property type="entry name" value="CALCIUM UNIPORTER PROTEIN"/>
    <property type="match status" value="1"/>
</dbReference>
<evidence type="ECO:0000313" key="14">
    <source>
        <dbReference type="Proteomes" id="UP001229421"/>
    </source>
</evidence>
<accession>A0AAD8L5H6</accession>
<dbReference type="AlphaFoldDB" id="A0AAD8L5H6"/>
<comment type="caution">
    <text evidence="13">The sequence shown here is derived from an EMBL/GenBank/DDBJ whole genome shotgun (WGS) entry which is preliminary data.</text>
</comment>
<evidence type="ECO:0000256" key="10">
    <source>
        <dbReference type="SAM" id="MobiDB-lite"/>
    </source>
</evidence>
<evidence type="ECO:0000313" key="13">
    <source>
        <dbReference type="EMBL" id="KAK1432996.1"/>
    </source>
</evidence>
<dbReference type="PANTHER" id="PTHR13462">
    <property type="entry name" value="CALCIUM UNIPORTER PROTEIN, MITOCHONDRIAL"/>
    <property type="match status" value="1"/>
</dbReference>
<feature type="transmembrane region" description="Helical" evidence="11">
    <location>
        <begin position="247"/>
        <end position="268"/>
    </location>
</feature>
<organism evidence="13 14">
    <name type="scientific">Tagetes erecta</name>
    <name type="common">African marigold</name>
    <dbReference type="NCBI Taxonomy" id="13708"/>
    <lineage>
        <taxon>Eukaryota</taxon>
        <taxon>Viridiplantae</taxon>
        <taxon>Streptophyta</taxon>
        <taxon>Embryophyta</taxon>
        <taxon>Tracheophyta</taxon>
        <taxon>Spermatophyta</taxon>
        <taxon>Magnoliopsida</taxon>
        <taxon>eudicotyledons</taxon>
        <taxon>Gunneridae</taxon>
        <taxon>Pentapetalae</taxon>
        <taxon>asterids</taxon>
        <taxon>campanulids</taxon>
        <taxon>Asterales</taxon>
        <taxon>Asteraceae</taxon>
        <taxon>Asteroideae</taxon>
        <taxon>Heliantheae alliance</taxon>
        <taxon>Tageteae</taxon>
        <taxon>Tagetes</taxon>
    </lineage>
</organism>
<evidence type="ECO:0000256" key="3">
    <source>
        <dbReference type="ARBA" id="ARBA00022448"/>
    </source>
</evidence>
<reference evidence="13" key="1">
    <citation type="journal article" date="2023" name="bioRxiv">
        <title>Improved chromosome-level genome assembly for marigold (Tagetes erecta).</title>
        <authorList>
            <person name="Jiang F."/>
            <person name="Yuan L."/>
            <person name="Wang S."/>
            <person name="Wang H."/>
            <person name="Xu D."/>
            <person name="Wang A."/>
            <person name="Fan W."/>
        </authorList>
    </citation>
    <scope>NUCLEOTIDE SEQUENCE</scope>
    <source>
        <strain evidence="13">WSJ</strain>
        <tissue evidence="13">Leaf</tissue>
    </source>
</reference>
<keyword evidence="9 11" id="KW-0472">Membrane</keyword>
<dbReference type="GO" id="GO:0036444">
    <property type="term" value="P:calcium import into the mitochondrion"/>
    <property type="evidence" value="ECO:0007669"/>
    <property type="project" value="TreeGrafter"/>
</dbReference>
<evidence type="ECO:0000256" key="6">
    <source>
        <dbReference type="ARBA" id="ARBA00022837"/>
    </source>
</evidence>
<dbReference type="GO" id="GO:1990246">
    <property type="term" value="C:uniplex complex"/>
    <property type="evidence" value="ECO:0007669"/>
    <property type="project" value="TreeGrafter"/>
</dbReference>
<evidence type="ECO:0000256" key="11">
    <source>
        <dbReference type="SAM" id="Phobius"/>
    </source>
</evidence>
<keyword evidence="6" id="KW-0106">Calcium</keyword>
<comment type="subcellular location">
    <subcellularLocation>
        <location evidence="1">Membrane</location>
        <topology evidence="1">Multi-pass membrane protein</topology>
    </subcellularLocation>
</comment>
<comment type="similarity">
    <text evidence="2">Belongs to the MCU (TC 1.A.77) family.</text>
</comment>
<evidence type="ECO:0000256" key="8">
    <source>
        <dbReference type="ARBA" id="ARBA00023065"/>
    </source>
</evidence>
<evidence type="ECO:0000256" key="4">
    <source>
        <dbReference type="ARBA" id="ARBA00022568"/>
    </source>
</evidence>
<keyword evidence="7 11" id="KW-1133">Transmembrane helix</keyword>
<keyword evidence="14" id="KW-1185">Reference proteome</keyword>
<dbReference type="GO" id="GO:0051560">
    <property type="term" value="P:mitochondrial calcium ion homeostasis"/>
    <property type="evidence" value="ECO:0007669"/>
    <property type="project" value="InterPro"/>
</dbReference>
<dbReference type="InterPro" id="IPR006769">
    <property type="entry name" value="MCU_C"/>
</dbReference>
<feature type="compositionally biased region" description="Polar residues" evidence="10">
    <location>
        <begin position="31"/>
        <end position="46"/>
    </location>
</feature>
<keyword evidence="4" id="KW-0109">Calcium transport</keyword>
<dbReference type="GO" id="GO:0005262">
    <property type="term" value="F:calcium channel activity"/>
    <property type="evidence" value="ECO:0007669"/>
    <property type="project" value="TreeGrafter"/>
</dbReference>
<evidence type="ECO:0000256" key="7">
    <source>
        <dbReference type="ARBA" id="ARBA00022989"/>
    </source>
</evidence>
<dbReference type="Proteomes" id="UP001229421">
    <property type="component" value="Unassembled WGS sequence"/>
</dbReference>
<protein>
    <recommendedName>
        <fullName evidence="12">Calcium uniporter protein C-terminal domain-containing protein</fullName>
    </recommendedName>
</protein>
<evidence type="ECO:0000256" key="1">
    <source>
        <dbReference type="ARBA" id="ARBA00004141"/>
    </source>
</evidence>
<name>A0AAD8L5H6_TARER</name>
<keyword evidence="5 11" id="KW-0812">Transmembrane</keyword>
<evidence type="ECO:0000256" key="9">
    <source>
        <dbReference type="ARBA" id="ARBA00023136"/>
    </source>
</evidence>
<keyword evidence="8" id="KW-0406">Ion transport</keyword>
<dbReference type="EMBL" id="JAUHHV010000002">
    <property type="protein sequence ID" value="KAK1432996.1"/>
    <property type="molecule type" value="Genomic_DNA"/>
</dbReference>
<gene>
    <name evidence="13" type="ORF">QVD17_09900</name>
</gene>
<evidence type="ECO:0000256" key="2">
    <source>
        <dbReference type="ARBA" id="ARBA00005653"/>
    </source>
</evidence>
<proteinExistence type="inferred from homology"/>
<sequence>MAFKQLLNTCTHKFMNQTSKRCLISSSSSSTVQSLTPPNPDVTSSPTPEPKHDSIFRKLLHRRPPYLSSPANLPELLRPGGEKLSEKLREINNARNLIRLRTGSQFTAGDVKKIVRVSKLKMLKSKLKGCGKNHVGYDEFIQMCVDECCDRDEGLELAGVLENSGSVIVLGNVVFLKPAQVLKAINGLMTVDDVPVKELKEMERLKSEIDRKATKIVRRELWGGLGYLVVQTAVFIRLTFWELSWDVMEPICVYLTSLYFMVGFAYFIRTSREPSFEAVFQSRFRVKQTKLMKIKGFDVEKYNELKKSCGFHATKLMKVEGFDVEKSNELKKSCGFHAQQHR</sequence>
<feature type="region of interest" description="Disordered" evidence="10">
    <location>
        <begin position="29"/>
        <end position="52"/>
    </location>
</feature>
<keyword evidence="3" id="KW-0813">Transport</keyword>